<proteinExistence type="predicted"/>
<feature type="non-terminal residue" evidence="3">
    <location>
        <position position="1459"/>
    </location>
</feature>
<feature type="compositionally biased region" description="Low complexity" evidence="1">
    <location>
        <begin position="608"/>
        <end position="638"/>
    </location>
</feature>
<evidence type="ECO:0000313" key="3">
    <source>
        <dbReference type="EMBL" id="KXS21942.1"/>
    </source>
</evidence>
<sequence>MTPSEESGGPSGDRPPPSASKSSSSTAVPQVRITSSMLSRLTQPPNNTNHLPRFLPIGAAAAATAGVRGNNTNRAQEVTSPGTSLASVPINADSISGATENASAVPLPQVAMSPGETLQISVAPRLASVEYRGSPQTPAMGDSLPIAEIEAFAAEMVARGAKEGRYVTAQDIFQALVKQDPTLGTQYQESKFLSSPTILAVGSVDRDVRAALKAILDRKIDTSEEVVQAMGTPTKAVVESVGLSTAWEFLRDDPVCKPRTGGPQNGPLSTHPVIRTHYGLLPDAPIPKFTSTHVMLWLRDWLALRPPIETLVNSAAQDDFRKYVAKRMGLPGPGYVGISVNDSEMRREGLRGLEGVGWTAVLEMYAAYSQEKKRGKLASAHVPKAKQRGPTLLELSDISPIAQDLTTSSPWRHSPLLVRAREAEEILEKARKQLDQTVEGGGDWLVESYNIAYPNLTLSSTIEGLAKNRIPIESSPGPKELPLIAACCRLWAYLPQQFEATAKWIGTPEADIQYLKIMAQEVQRAVEQDLGSQHILSFVAGAWDEQDARRANLGALVAATVAMAGLDLATTLVMIGEMEANAAMSIDDDAEKTSSSLPSNATHNGITSALPPGSLPSGASPKQVQNSSPSTPHPSVSTKQKPSKVAHPLASVESPISSSNAPTKVSSVDLETRVVRAFYRAMESVGGIFDPTSSSLNDSNTPPVYVANLEKLVCSQLGVVRFEDLALKEKMTFGQFVLKHLTPPSTAASISPAELETDPVLVDTDSDHASQDADVEMDNAESDRSESDAEYTKKKKARQSYIQQTLSSAKSLSLADLAELTSRMEPLALLRYIASHHLTLDSALDPALIHVTRPELGLLTFAWQCAQLTGYVDDHGKVNPEKKQDIEYVLEPAFQMQYHVETPADLGLSDGIGWMEVVETALSWRKTLGGTAFSDEGVFEVALLCSLSLRHYLHRDRMAEQSGQLLVVSATPHKYRPKNGGVMDYHAALMRRDAIAAARVAGALIVHSHMSSANESSGRGDVEALVMATRDFVTESGDGVSRIVLTAMCNEFTGWLRTEVLESVVTRVVAKEKWKEWTEARSPSMIIGGELPREQKSGQPTVPTSDSHQVHASSSDSMPAPADGSYSGTQTAIRGSHDNPHWVVDDIRRSEFGIGVEDASPEVELVLKRQRERVERALKRLGTELYSSDTHFALELIQNADDNRYENLSPASAATIQFILTSTAIIIRNNEDGFSESDLRSLCDVGRSTKESKSGSFIGRKGVGFKSVFRVSAQPEIHSNGFHIRFDAKSFVVPEWIGSDSHPLPDDNLWATKIVLPLPHILAERTNLMETVVDARLLIFLRKVKTIQFIDLSTPTDLVKTSIFKSPDHQSRIVEVVRKSDNTADSTYRWLIVRKIVDIPAWSRKDSETATSGELALAFSLKVPAEPQPAFAYLPLRTYGLKFIVQGDFAVPSSREDID</sequence>
<dbReference type="InterPro" id="IPR058210">
    <property type="entry name" value="SACS/Nov_dom"/>
</dbReference>
<feature type="compositionally biased region" description="Polar residues" evidence="1">
    <location>
        <begin position="1097"/>
        <end position="1111"/>
    </location>
</feature>
<feature type="region of interest" description="Disordered" evidence="1">
    <location>
        <begin position="1085"/>
        <end position="1138"/>
    </location>
</feature>
<dbReference type="PANTHER" id="PTHR32387:SF0">
    <property type="entry name" value="PROTEIN NO VEIN"/>
    <property type="match status" value="1"/>
</dbReference>
<feature type="region of interest" description="Disordered" evidence="1">
    <location>
        <begin position="587"/>
        <end position="666"/>
    </location>
</feature>
<dbReference type="Gene3D" id="3.30.565.10">
    <property type="entry name" value="Histidine kinase-like ATPase, C-terminal domain"/>
    <property type="match status" value="1"/>
</dbReference>
<evidence type="ECO:0000259" key="2">
    <source>
        <dbReference type="Pfam" id="PF25794"/>
    </source>
</evidence>
<evidence type="ECO:0000256" key="1">
    <source>
        <dbReference type="SAM" id="MobiDB-lite"/>
    </source>
</evidence>
<dbReference type="Proteomes" id="UP000070544">
    <property type="component" value="Unassembled WGS sequence"/>
</dbReference>
<feature type="compositionally biased region" description="Polar residues" evidence="1">
    <location>
        <begin position="593"/>
        <end position="607"/>
    </location>
</feature>
<dbReference type="InterPro" id="IPR036890">
    <property type="entry name" value="HATPase_C_sf"/>
</dbReference>
<dbReference type="OrthoDB" id="1262810at2759"/>
<keyword evidence="4" id="KW-1185">Reference proteome</keyword>
<feature type="region of interest" description="Disordered" evidence="1">
    <location>
        <begin position="1"/>
        <end position="30"/>
    </location>
</feature>
<feature type="region of interest" description="Disordered" evidence="1">
    <location>
        <begin position="764"/>
        <end position="794"/>
    </location>
</feature>
<dbReference type="SUPFAM" id="SSF55874">
    <property type="entry name" value="ATPase domain of HSP90 chaperone/DNA topoisomerase II/histidine kinase"/>
    <property type="match status" value="1"/>
</dbReference>
<name>A0A139AYW1_GONPJ</name>
<feature type="compositionally biased region" description="Low complexity" evidence="1">
    <location>
        <begin position="1112"/>
        <end position="1125"/>
    </location>
</feature>
<dbReference type="InterPro" id="IPR052957">
    <property type="entry name" value="Auxin_embryo_med"/>
</dbReference>
<feature type="compositionally biased region" description="Polar residues" evidence="1">
    <location>
        <begin position="654"/>
        <end position="666"/>
    </location>
</feature>
<dbReference type="EMBL" id="KQ965732">
    <property type="protein sequence ID" value="KXS21942.1"/>
    <property type="molecule type" value="Genomic_DNA"/>
</dbReference>
<organism evidence="3 4">
    <name type="scientific">Gonapodya prolifera (strain JEL478)</name>
    <name type="common">Monoblepharis prolifera</name>
    <dbReference type="NCBI Taxonomy" id="1344416"/>
    <lineage>
        <taxon>Eukaryota</taxon>
        <taxon>Fungi</taxon>
        <taxon>Fungi incertae sedis</taxon>
        <taxon>Chytridiomycota</taxon>
        <taxon>Chytridiomycota incertae sedis</taxon>
        <taxon>Monoblepharidomycetes</taxon>
        <taxon>Monoblepharidales</taxon>
        <taxon>Gonapodyaceae</taxon>
        <taxon>Gonapodya</taxon>
    </lineage>
</organism>
<dbReference type="Pfam" id="PF25794">
    <property type="entry name" value="SACS"/>
    <property type="match status" value="1"/>
</dbReference>
<feature type="non-terminal residue" evidence="3">
    <location>
        <position position="1"/>
    </location>
</feature>
<feature type="compositionally biased region" description="Basic and acidic residues" evidence="1">
    <location>
        <begin position="781"/>
        <end position="792"/>
    </location>
</feature>
<feature type="domain" description="Sacsin/Nov" evidence="2">
    <location>
        <begin position="1186"/>
        <end position="1295"/>
    </location>
</feature>
<dbReference type="STRING" id="1344416.A0A139AYW1"/>
<evidence type="ECO:0000313" key="4">
    <source>
        <dbReference type="Proteomes" id="UP000070544"/>
    </source>
</evidence>
<dbReference type="PANTHER" id="PTHR32387">
    <property type="entry name" value="WU:FJ29H11"/>
    <property type="match status" value="1"/>
</dbReference>
<reference evidence="3 4" key="1">
    <citation type="journal article" date="2015" name="Genome Biol. Evol.">
        <title>Phylogenomic analyses indicate that early fungi evolved digesting cell walls of algal ancestors of land plants.</title>
        <authorList>
            <person name="Chang Y."/>
            <person name="Wang S."/>
            <person name="Sekimoto S."/>
            <person name="Aerts A.L."/>
            <person name="Choi C."/>
            <person name="Clum A."/>
            <person name="LaButti K.M."/>
            <person name="Lindquist E.A."/>
            <person name="Yee Ngan C."/>
            <person name="Ohm R.A."/>
            <person name="Salamov A.A."/>
            <person name="Grigoriev I.V."/>
            <person name="Spatafora J.W."/>
            <person name="Berbee M.L."/>
        </authorList>
    </citation>
    <scope>NUCLEOTIDE SEQUENCE [LARGE SCALE GENOMIC DNA]</scope>
    <source>
        <strain evidence="3 4">JEL478</strain>
    </source>
</reference>
<accession>A0A139AYW1</accession>
<dbReference type="NCBIfam" id="NF047352">
    <property type="entry name" value="P_loop_sacsin"/>
    <property type="match status" value="1"/>
</dbReference>
<gene>
    <name evidence="3" type="ORF">M427DRAFT_65838</name>
</gene>
<protein>
    <recommendedName>
        <fullName evidence="2">Sacsin/Nov domain-containing protein</fullName>
    </recommendedName>
</protein>